<evidence type="ECO:0000259" key="4">
    <source>
        <dbReference type="Pfam" id="PF02826"/>
    </source>
</evidence>
<dbReference type="FunFam" id="3.40.50.720:FF:000606">
    <property type="entry name" value="Chromosome 15, whole genome shotgun sequence"/>
    <property type="match status" value="1"/>
</dbReference>
<evidence type="ECO:0000256" key="2">
    <source>
        <dbReference type="RuleBase" id="RU003719"/>
    </source>
</evidence>
<name>A0A9P4WWU2_9PLEO</name>
<dbReference type="PANTHER" id="PTHR10996:SF277">
    <property type="entry name" value="GLYOXYLATE REDUCTASE_HYDROXYPYRUVATE REDUCTASE"/>
    <property type="match status" value="1"/>
</dbReference>
<accession>A0A9P4WWU2</accession>
<evidence type="ECO:0000313" key="6">
    <source>
        <dbReference type="Proteomes" id="UP000758155"/>
    </source>
</evidence>
<dbReference type="InterPro" id="IPR006140">
    <property type="entry name" value="D-isomer_DH_NAD-bd"/>
</dbReference>
<dbReference type="GO" id="GO:0005829">
    <property type="term" value="C:cytosol"/>
    <property type="evidence" value="ECO:0007669"/>
    <property type="project" value="TreeGrafter"/>
</dbReference>
<keyword evidence="6" id="KW-1185">Reference proteome</keyword>
<dbReference type="SUPFAM" id="SSF52283">
    <property type="entry name" value="Formate/glycerate dehydrogenase catalytic domain-like"/>
    <property type="match status" value="1"/>
</dbReference>
<dbReference type="GO" id="GO:0016618">
    <property type="term" value="F:hydroxypyruvate reductase [NAD(P)H] activity"/>
    <property type="evidence" value="ECO:0007669"/>
    <property type="project" value="TreeGrafter"/>
</dbReference>
<dbReference type="InterPro" id="IPR029753">
    <property type="entry name" value="D-isomer_DH_CS"/>
</dbReference>
<dbReference type="Pfam" id="PF00389">
    <property type="entry name" value="2-Hacid_dh"/>
    <property type="match status" value="1"/>
</dbReference>
<feature type="domain" description="D-isomer specific 2-hydroxyacid dehydrogenase catalytic" evidence="3">
    <location>
        <begin position="57"/>
        <end position="354"/>
    </location>
</feature>
<keyword evidence="1 2" id="KW-0560">Oxidoreductase</keyword>
<gene>
    <name evidence="5" type="ORF">E8E12_008703</name>
</gene>
<organism evidence="5 6">
    <name type="scientific">Didymella heteroderae</name>
    <dbReference type="NCBI Taxonomy" id="1769908"/>
    <lineage>
        <taxon>Eukaryota</taxon>
        <taxon>Fungi</taxon>
        <taxon>Dikarya</taxon>
        <taxon>Ascomycota</taxon>
        <taxon>Pezizomycotina</taxon>
        <taxon>Dothideomycetes</taxon>
        <taxon>Pleosporomycetidae</taxon>
        <taxon>Pleosporales</taxon>
        <taxon>Pleosporineae</taxon>
        <taxon>Didymellaceae</taxon>
        <taxon>Didymella</taxon>
    </lineage>
</organism>
<evidence type="ECO:0000313" key="5">
    <source>
        <dbReference type="EMBL" id="KAF3044065.1"/>
    </source>
</evidence>
<dbReference type="Gene3D" id="3.40.50.720">
    <property type="entry name" value="NAD(P)-binding Rossmann-like Domain"/>
    <property type="match status" value="2"/>
</dbReference>
<dbReference type="InterPro" id="IPR006139">
    <property type="entry name" value="D-isomer_2_OHA_DH_cat_dom"/>
</dbReference>
<dbReference type="SUPFAM" id="SSF51735">
    <property type="entry name" value="NAD(P)-binding Rossmann-fold domains"/>
    <property type="match status" value="1"/>
</dbReference>
<dbReference type="PANTHER" id="PTHR10996">
    <property type="entry name" value="2-HYDROXYACID DEHYDROGENASE-RELATED"/>
    <property type="match status" value="1"/>
</dbReference>
<dbReference type="GO" id="GO:0030267">
    <property type="term" value="F:glyoxylate reductase (NADPH) activity"/>
    <property type="evidence" value="ECO:0007669"/>
    <property type="project" value="TreeGrafter"/>
</dbReference>
<protein>
    <recommendedName>
        <fullName evidence="7">Glyoxylate reductase</fullName>
    </recommendedName>
</protein>
<dbReference type="InterPro" id="IPR036291">
    <property type="entry name" value="NAD(P)-bd_dom_sf"/>
</dbReference>
<feature type="domain" description="D-isomer specific 2-hydroxyacid dehydrogenase NAD-binding" evidence="4">
    <location>
        <begin position="134"/>
        <end position="325"/>
    </location>
</feature>
<dbReference type="GO" id="GO:0051287">
    <property type="term" value="F:NAD binding"/>
    <property type="evidence" value="ECO:0007669"/>
    <property type="project" value="InterPro"/>
</dbReference>
<dbReference type="CDD" id="cd05301">
    <property type="entry name" value="GDH"/>
    <property type="match status" value="1"/>
</dbReference>
<evidence type="ECO:0000259" key="3">
    <source>
        <dbReference type="Pfam" id="PF00389"/>
    </source>
</evidence>
<evidence type="ECO:0008006" key="7">
    <source>
        <dbReference type="Google" id="ProtNLM"/>
    </source>
</evidence>
<reference evidence="5" key="1">
    <citation type="submission" date="2019-04" db="EMBL/GenBank/DDBJ databases">
        <title>Sequencing of skin fungus with MAO and IRED activity.</title>
        <authorList>
            <person name="Marsaioli A.J."/>
            <person name="Bonatto J.M.C."/>
            <person name="Reis Junior O."/>
        </authorList>
    </citation>
    <scope>NUCLEOTIDE SEQUENCE</scope>
    <source>
        <strain evidence="5">28M1</strain>
    </source>
</reference>
<dbReference type="PROSITE" id="PS00671">
    <property type="entry name" value="D_2_HYDROXYACID_DH_3"/>
    <property type="match status" value="1"/>
</dbReference>
<dbReference type="EMBL" id="SWKV01000010">
    <property type="protein sequence ID" value="KAF3044065.1"/>
    <property type="molecule type" value="Genomic_DNA"/>
</dbReference>
<comment type="similarity">
    <text evidence="2">Belongs to the D-isomer specific 2-hydroxyacid dehydrogenase family.</text>
</comment>
<dbReference type="Proteomes" id="UP000758155">
    <property type="component" value="Unassembled WGS sequence"/>
</dbReference>
<comment type="caution">
    <text evidence="5">The sequence shown here is derived from an EMBL/GenBank/DDBJ whole genome shotgun (WGS) entry which is preliminary data.</text>
</comment>
<dbReference type="Pfam" id="PF02826">
    <property type="entry name" value="2-Hacid_dh_C"/>
    <property type="match status" value="1"/>
</dbReference>
<dbReference type="InterPro" id="IPR050223">
    <property type="entry name" value="D-isomer_2-hydroxyacid_DH"/>
</dbReference>
<evidence type="ECO:0000256" key="1">
    <source>
        <dbReference type="ARBA" id="ARBA00023002"/>
    </source>
</evidence>
<dbReference type="AlphaFoldDB" id="A0A9P4WWU2"/>
<sequence>MSKSKVVVTRNLVLEAKRLLDARADQLEIVQWHSDKVGTEASPHIWKAQVLTFPSKPCERSWLLENVAGASGLLVMVSDRIDEELLNAAGTQLKAMATFTAGTDHIDLAALKKRNIRLGCITDCLSDAVADLAVMLVLMAQRRAGEAMTRVSRGQWPQMPWHPLLMAGPQIRGATVGFLGFGRISQATLKRLIAFGIERAIYITSMPGKPARNDHYGLLGRATPVNVVRDLDQLASESDVLIVGCALTPQTKHLIDANFFGKMKRTAVVVNIARGPVIDTNALVEALDQQAIFGAGLDVIEDEPNIPADHPILKQPRCVVLPHIGSATVQTREQMAMESVQNLLAGLAGEAMVNEWKL</sequence>
<proteinExistence type="inferred from homology"/>
<dbReference type="OrthoDB" id="298012at2759"/>